<comment type="caution">
    <text evidence="1">The sequence shown here is derived from an EMBL/GenBank/DDBJ whole genome shotgun (WGS) entry which is preliminary data.</text>
</comment>
<dbReference type="GO" id="GO:0008168">
    <property type="term" value="F:methyltransferase activity"/>
    <property type="evidence" value="ECO:0007669"/>
    <property type="project" value="UniProtKB-KW"/>
</dbReference>
<dbReference type="SUPFAM" id="SSF53335">
    <property type="entry name" value="S-adenosyl-L-methionine-dependent methyltransferases"/>
    <property type="match status" value="1"/>
</dbReference>
<evidence type="ECO:0000313" key="2">
    <source>
        <dbReference type="Proteomes" id="UP000286997"/>
    </source>
</evidence>
<dbReference type="CDD" id="cd02440">
    <property type="entry name" value="AdoMet_MTases"/>
    <property type="match status" value="1"/>
</dbReference>
<dbReference type="Proteomes" id="UP000286997">
    <property type="component" value="Unassembled WGS sequence"/>
</dbReference>
<dbReference type="AlphaFoldDB" id="A0A3S2YLB6"/>
<dbReference type="GO" id="GO:0032259">
    <property type="term" value="P:methylation"/>
    <property type="evidence" value="ECO:0007669"/>
    <property type="project" value="UniProtKB-KW"/>
</dbReference>
<keyword evidence="1" id="KW-0808">Transferase</keyword>
<reference evidence="1 2" key="1">
    <citation type="submission" date="2019-01" db="EMBL/GenBank/DDBJ databases">
        <authorList>
            <person name="Chen W.-M."/>
        </authorList>
    </citation>
    <scope>NUCLEOTIDE SEQUENCE [LARGE SCALE GENOMIC DNA]</scope>
    <source>
        <strain evidence="1 2">TER-1</strain>
    </source>
</reference>
<dbReference type="Gene3D" id="3.40.50.150">
    <property type="entry name" value="Vaccinia Virus protein VP39"/>
    <property type="match status" value="1"/>
</dbReference>
<name>A0A3S2YLB6_9HYPH</name>
<evidence type="ECO:0000313" key="1">
    <source>
        <dbReference type="EMBL" id="RVU14115.1"/>
    </source>
</evidence>
<gene>
    <name evidence="1" type="ORF">EOE48_24500</name>
</gene>
<dbReference type="OrthoDB" id="7980319at2"/>
<dbReference type="Pfam" id="PF13489">
    <property type="entry name" value="Methyltransf_23"/>
    <property type="match status" value="1"/>
</dbReference>
<accession>A0A3S2YLB6</accession>
<dbReference type="EMBL" id="SACP01000035">
    <property type="protein sequence ID" value="RVU14115.1"/>
    <property type="molecule type" value="Genomic_DNA"/>
</dbReference>
<dbReference type="InterPro" id="IPR029063">
    <property type="entry name" value="SAM-dependent_MTases_sf"/>
</dbReference>
<protein>
    <submittedName>
        <fullName evidence="1">Methyltransferase domain-containing protein</fullName>
    </submittedName>
</protein>
<keyword evidence="1" id="KW-0489">Methyltransferase</keyword>
<sequence length="266" mass="30093">MNIRHDFSLSRPIAGPEAPGGLRAVADGLAYTPDWAWSWDNYKRMILALTQAYDLRHHLEIGGGRDPVFTPAELAGHGIKVTINDLSQRELDLAPAGFATLCCDIAAPDTVEATGRDRFDFAYCRMVMEHVPDVTRMWRNVHALLRPGGVALSFFPTLYAPPFVANQLMPERLSRAVLHTLFPDRRDDGDNPKFPAHYDLCRGREETLAPVLREIGFREVVVLPFYGTSYFWKIPGLKQVDAAFTRLARARDWRTFTSFAYVVVRK</sequence>
<proteinExistence type="predicted"/>
<organism evidence="1 2">
    <name type="scientific">Methylobacterium oryzihabitans</name>
    <dbReference type="NCBI Taxonomy" id="2499852"/>
    <lineage>
        <taxon>Bacteria</taxon>
        <taxon>Pseudomonadati</taxon>
        <taxon>Pseudomonadota</taxon>
        <taxon>Alphaproteobacteria</taxon>
        <taxon>Hyphomicrobiales</taxon>
        <taxon>Methylobacteriaceae</taxon>
        <taxon>Methylobacterium</taxon>
    </lineage>
</organism>
<keyword evidence="2" id="KW-1185">Reference proteome</keyword>
<dbReference type="RefSeq" id="WP_127733507.1">
    <property type="nucleotide sequence ID" value="NZ_SACP01000035.1"/>
</dbReference>